<name>A0A5R9Q2E5_9GAMM</name>
<comment type="caution">
    <text evidence="12">The sequence shown here is derived from an EMBL/GenBank/DDBJ whole genome shotgun (WGS) entry which is preliminary data.</text>
</comment>
<keyword evidence="7" id="KW-0812">Transmembrane</keyword>
<dbReference type="InterPro" id="IPR000700">
    <property type="entry name" value="PAS-assoc_C"/>
</dbReference>
<dbReference type="Gene3D" id="1.20.120.1530">
    <property type="match status" value="1"/>
</dbReference>
<dbReference type="InterPro" id="IPR000727">
    <property type="entry name" value="T_SNARE_dom"/>
</dbReference>
<dbReference type="Pfam" id="PF18947">
    <property type="entry name" value="HAMP_2"/>
    <property type="match status" value="3"/>
</dbReference>
<evidence type="ECO:0000256" key="3">
    <source>
        <dbReference type="ARBA" id="ARBA00023224"/>
    </source>
</evidence>
<evidence type="ECO:0000259" key="9">
    <source>
        <dbReference type="PROSITE" id="PS50113"/>
    </source>
</evidence>
<dbReference type="GO" id="GO:0006935">
    <property type="term" value="P:chemotaxis"/>
    <property type="evidence" value="ECO:0007669"/>
    <property type="project" value="UniProtKB-KW"/>
</dbReference>
<protein>
    <submittedName>
        <fullName evidence="12">Diguanylate cyclase</fullName>
    </submittedName>
</protein>
<organism evidence="12 13">
    <name type="scientific">Pseudoalteromonas phenolica</name>
    <dbReference type="NCBI Taxonomy" id="161398"/>
    <lineage>
        <taxon>Bacteria</taxon>
        <taxon>Pseudomonadati</taxon>
        <taxon>Pseudomonadota</taxon>
        <taxon>Gammaproteobacteria</taxon>
        <taxon>Alteromonadales</taxon>
        <taxon>Pseudoalteromonadaceae</taxon>
        <taxon>Pseudoalteromonas</taxon>
    </lineage>
</organism>
<dbReference type="SMART" id="SM00283">
    <property type="entry name" value="MA"/>
    <property type="match status" value="1"/>
</dbReference>
<dbReference type="PROSITE" id="PS50192">
    <property type="entry name" value="T_SNARE"/>
    <property type="match status" value="1"/>
</dbReference>
<evidence type="ECO:0000259" key="11">
    <source>
        <dbReference type="PROSITE" id="PS50885"/>
    </source>
</evidence>
<feature type="domain" description="PAC" evidence="9">
    <location>
        <begin position="342"/>
        <end position="396"/>
    </location>
</feature>
<evidence type="ECO:0000256" key="4">
    <source>
        <dbReference type="ARBA" id="ARBA00029447"/>
    </source>
</evidence>
<feature type="domain" description="Methyl-accepting transducer" evidence="8">
    <location>
        <begin position="670"/>
        <end position="899"/>
    </location>
</feature>
<evidence type="ECO:0000256" key="6">
    <source>
        <dbReference type="SAM" id="Coils"/>
    </source>
</evidence>
<feature type="domain" description="HAMP" evidence="11">
    <location>
        <begin position="613"/>
        <end position="665"/>
    </location>
</feature>
<dbReference type="CDD" id="cd11386">
    <property type="entry name" value="MCP_signal"/>
    <property type="match status" value="1"/>
</dbReference>
<keyword evidence="3 5" id="KW-0807">Transducer</keyword>
<keyword evidence="6" id="KW-0175">Coiled coil</keyword>
<evidence type="ECO:0000313" key="13">
    <source>
        <dbReference type="Proteomes" id="UP000309186"/>
    </source>
</evidence>
<dbReference type="FunFam" id="1.10.287.950:FF:000001">
    <property type="entry name" value="Methyl-accepting chemotaxis sensory transducer"/>
    <property type="match status" value="1"/>
</dbReference>
<evidence type="ECO:0000256" key="7">
    <source>
        <dbReference type="SAM" id="Phobius"/>
    </source>
</evidence>
<dbReference type="PANTHER" id="PTHR43531">
    <property type="entry name" value="PROTEIN ICFG"/>
    <property type="match status" value="1"/>
</dbReference>
<dbReference type="Pfam" id="PF00015">
    <property type="entry name" value="MCPsignal"/>
    <property type="match status" value="1"/>
</dbReference>
<dbReference type="SUPFAM" id="SSF158472">
    <property type="entry name" value="HAMP domain-like"/>
    <property type="match status" value="1"/>
</dbReference>
<dbReference type="Gene3D" id="3.30.450.20">
    <property type="entry name" value="PAS domain"/>
    <property type="match status" value="1"/>
</dbReference>
<dbReference type="InterPro" id="IPR004089">
    <property type="entry name" value="MCPsignal_dom"/>
</dbReference>
<comment type="subcellular location">
    <subcellularLocation>
        <location evidence="1">Membrane</location>
    </subcellularLocation>
</comment>
<feature type="transmembrane region" description="Helical" evidence="7">
    <location>
        <begin position="184"/>
        <end position="207"/>
    </location>
</feature>
<dbReference type="PROSITE" id="PS50113">
    <property type="entry name" value="PAC"/>
    <property type="match status" value="1"/>
</dbReference>
<dbReference type="Gene3D" id="6.10.340.10">
    <property type="match status" value="1"/>
</dbReference>
<dbReference type="PANTHER" id="PTHR43531:SF14">
    <property type="entry name" value="METHYL-ACCEPTING CHEMOTAXIS PROTEIN I-RELATED"/>
    <property type="match status" value="1"/>
</dbReference>
<keyword evidence="7" id="KW-1133">Transmembrane helix</keyword>
<feature type="domain" description="T-SNARE coiled-coil homology" evidence="10">
    <location>
        <begin position="829"/>
        <end position="891"/>
    </location>
</feature>
<dbReference type="Proteomes" id="UP000309186">
    <property type="component" value="Unassembled WGS sequence"/>
</dbReference>
<evidence type="ECO:0000256" key="5">
    <source>
        <dbReference type="PROSITE-ProRule" id="PRU00284"/>
    </source>
</evidence>
<dbReference type="EMBL" id="PPSW01000022">
    <property type="protein sequence ID" value="TLX46419.1"/>
    <property type="molecule type" value="Genomic_DNA"/>
</dbReference>
<feature type="domain" description="HAMP" evidence="11">
    <location>
        <begin position="209"/>
        <end position="261"/>
    </location>
</feature>
<dbReference type="PROSITE" id="PS50111">
    <property type="entry name" value="CHEMOTAXIS_TRANSDUC_2"/>
    <property type="match status" value="1"/>
</dbReference>
<evidence type="ECO:0000313" key="12">
    <source>
        <dbReference type="EMBL" id="TLX46419.1"/>
    </source>
</evidence>
<dbReference type="Gene3D" id="1.10.287.950">
    <property type="entry name" value="Methyl-accepting chemotaxis protein"/>
    <property type="match status" value="1"/>
</dbReference>
<dbReference type="GO" id="GO:0004888">
    <property type="term" value="F:transmembrane signaling receptor activity"/>
    <property type="evidence" value="ECO:0007669"/>
    <property type="project" value="TreeGrafter"/>
</dbReference>
<gene>
    <name evidence="12" type="ORF">C1E24_13710</name>
</gene>
<dbReference type="InterPro" id="IPR003660">
    <property type="entry name" value="HAMP_dom"/>
</dbReference>
<accession>A0A5R9Q2E5</accession>
<evidence type="ECO:0000256" key="2">
    <source>
        <dbReference type="ARBA" id="ARBA00022481"/>
    </source>
</evidence>
<evidence type="ECO:0000259" key="8">
    <source>
        <dbReference type="PROSITE" id="PS50111"/>
    </source>
</evidence>
<dbReference type="Pfam" id="PF00672">
    <property type="entry name" value="HAMP"/>
    <property type="match status" value="1"/>
</dbReference>
<feature type="coiled-coil region" evidence="6">
    <location>
        <begin position="242"/>
        <end position="269"/>
    </location>
</feature>
<dbReference type="AlphaFoldDB" id="A0A5R9Q2E5"/>
<evidence type="ECO:0000256" key="1">
    <source>
        <dbReference type="ARBA" id="ARBA00004370"/>
    </source>
</evidence>
<dbReference type="GO" id="GO:0005886">
    <property type="term" value="C:plasma membrane"/>
    <property type="evidence" value="ECO:0007669"/>
    <property type="project" value="TreeGrafter"/>
</dbReference>
<keyword evidence="2" id="KW-0488">Methylation</keyword>
<dbReference type="RefSeq" id="WP_138482330.1">
    <property type="nucleotide sequence ID" value="NZ_PPSW01000022.1"/>
</dbReference>
<dbReference type="GO" id="GO:0007165">
    <property type="term" value="P:signal transduction"/>
    <property type="evidence" value="ECO:0007669"/>
    <property type="project" value="UniProtKB-KW"/>
</dbReference>
<comment type="similarity">
    <text evidence="4">Belongs to the methyl-accepting chemotaxis (MCP) protein family.</text>
</comment>
<sequence length="914" mass="99753">MKTVKAKLLSTVFGGLALVLLSAMFAINSVKYIAQEYDVLIEEELSAQLKVNLILNTFKTQVQEWKNILIRGENPDQFEKYLKQFTEQEKVVQNLTSELMAEAYLPEAIRSQLNKFKTEHKKLGELYRVGLSDFENASFNTQVGDKAVKGIDRAAATQLKELNQSIDKYVEKAVKVLREEKENAIFESTVITLAVSFVVIVIMALLIQRWITRPIKVASQVATEISDGNLENSINSTSKDEIGTLLTSLDKMQTNIREANEQLTQQMLQQKLQAEESGRIKQALDNASSPVLLYKANNEIIYANNETNTLLKRYQSIFNSPSTLIGSNIIQILSSKYEQQIEQAKTQQVQFEMNVEHVYLNITASPVLNNASDVIGVVVELNDLTEQRNTENKVDDIINAAVAGQLDARLDVDNLNGFMLTLSQGINRLLDAIVSPVQQTEKYLTAISRGEIPNKIEGSYQGDFLKIKQSLEQSAKAINLLISDSTYLVDSALAGELSNRADSNAHNGEFKSIITGINQTLDAIIQPVQLTSSYLDNIAVGQLPNVDKSQFKGDFEKILTSFETSIHAINLLLNDTSMLASAANSGELSKRANFELHQGAYRDIVSSINDTLDAISTPLQSCIGVMNALEQGDLTKKINGNYSGDFASLKDSVNQSIENLAAMVTEINETANTVANASAQISQSTQELNSSTESQAASIEETTVSMGEVTDKVTSNTKHAQTANEHAQNADQQAIEGGELVNNTVIAMKAISDSSNEISNIIEVINGIAFQTNLLALNAAVEAARAGEKGRGFAVVAAEVRQLAQRSSDAAKEISGLLKDSADKVENGLMLAEQSGNTLRDIVSSIQTLSKLMNDIALSSNEQSNGVSQINIAIKQIDQSVQQNNSLVEQTSHAGASLDKQASHLKALVSQFTV</sequence>
<keyword evidence="7" id="KW-0472">Membrane</keyword>
<dbReference type="PROSITE" id="PS50885">
    <property type="entry name" value="HAMP"/>
    <property type="match status" value="2"/>
</dbReference>
<reference evidence="12 13" key="1">
    <citation type="submission" date="2018-01" db="EMBL/GenBank/DDBJ databases">
        <title>Co-occurrence of chitin degradation, pigmentation and bioactivity in marine Pseudoalteromonas.</title>
        <authorList>
            <person name="Paulsen S."/>
            <person name="Gram L."/>
            <person name="Machado H."/>
        </authorList>
    </citation>
    <scope>NUCLEOTIDE SEQUENCE [LARGE SCALE GENOMIC DNA]</scope>
    <source>
        <strain evidence="12 13">S3663</strain>
    </source>
</reference>
<dbReference type="SUPFAM" id="SSF58104">
    <property type="entry name" value="Methyl-accepting chemotaxis protein (MCP) signaling domain"/>
    <property type="match status" value="1"/>
</dbReference>
<dbReference type="CDD" id="cd06225">
    <property type="entry name" value="HAMP"/>
    <property type="match status" value="1"/>
</dbReference>
<dbReference type="InterPro" id="IPR051310">
    <property type="entry name" value="MCP_chemotaxis"/>
</dbReference>
<dbReference type="OrthoDB" id="1884279at2"/>
<proteinExistence type="inferred from homology"/>
<dbReference type="SMART" id="SM00304">
    <property type="entry name" value="HAMP"/>
    <property type="match status" value="3"/>
</dbReference>
<evidence type="ECO:0000259" key="10">
    <source>
        <dbReference type="PROSITE" id="PS50192"/>
    </source>
</evidence>